<reference evidence="2" key="1">
    <citation type="submission" date="2021-02" db="EMBL/GenBank/DDBJ databases">
        <authorList>
            <person name="Syme A R."/>
            <person name="Syme A R."/>
            <person name="Moolhuijzen P."/>
        </authorList>
    </citation>
    <scope>NUCLEOTIDE SEQUENCE</scope>
    <source>
        <strain evidence="2">W1-1</strain>
    </source>
</reference>
<evidence type="ECO:0000259" key="1">
    <source>
        <dbReference type="Pfam" id="PF26528"/>
    </source>
</evidence>
<feature type="domain" description="SnoaL-like" evidence="1">
    <location>
        <begin position="7"/>
        <end position="202"/>
    </location>
</feature>
<dbReference type="AlphaFoldDB" id="A0A6S6W905"/>
<proteinExistence type="predicted"/>
<name>A0A6S6W905_9PLEO</name>
<dbReference type="EMBL" id="HG992984">
    <property type="protein sequence ID" value="CAE7200776.1"/>
    <property type="molecule type" value="Genomic_DNA"/>
</dbReference>
<dbReference type="Proteomes" id="UP000472372">
    <property type="component" value="Chromosome 8"/>
</dbReference>
<organism evidence="2 3">
    <name type="scientific">Pyrenophora teres f. teres</name>
    <dbReference type="NCBI Taxonomy" id="97479"/>
    <lineage>
        <taxon>Eukaryota</taxon>
        <taxon>Fungi</taxon>
        <taxon>Dikarya</taxon>
        <taxon>Ascomycota</taxon>
        <taxon>Pezizomycotina</taxon>
        <taxon>Dothideomycetes</taxon>
        <taxon>Pleosporomycetidae</taxon>
        <taxon>Pleosporales</taxon>
        <taxon>Pleosporineae</taxon>
        <taxon>Pleosporaceae</taxon>
        <taxon>Pyrenophora</taxon>
    </lineage>
</organism>
<dbReference type="Pfam" id="PF26528">
    <property type="entry name" value="SnoaL_6"/>
    <property type="match status" value="1"/>
</dbReference>
<gene>
    <name evidence="2" type="ORF">PTTW11_08721</name>
</gene>
<accession>A0A6S6W905</accession>
<evidence type="ECO:0000313" key="2">
    <source>
        <dbReference type="EMBL" id="CAE7200776.1"/>
    </source>
</evidence>
<protein>
    <recommendedName>
        <fullName evidence="1">SnoaL-like domain-containing protein</fullName>
    </recommendedName>
</protein>
<dbReference type="InterPro" id="IPR058931">
    <property type="entry name" value="SnoaL_6"/>
</dbReference>
<evidence type="ECO:0000313" key="3">
    <source>
        <dbReference type="Proteomes" id="UP000472372"/>
    </source>
</evidence>
<sequence>MAAIQPPTAATIAHLKQAYHAYRHTKDVDGKGVFFSPHCMQICRPIPSYAATTRQEIVHYLRDAQQGSIPIMEQSTSLIEASDMLKIQRQSPGSETMIKNKSLYTIRPLSPSEFEFGTDEMTRAIGLTIPQLKQKAVSEEWVGMRVDLWDEGTKSDLLVKVQYWWRFEEVSDGERVMDEKQSMGWRQCLHDIIYLGPKDGSQGAGTLEVSE</sequence>